<accession>A0ABT5V7I7</accession>
<proteinExistence type="predicted"/>
<evidence type="ECO:0000313" key="4">
    <source>
        <dbReference type="Proteomes" id="UP001219297"/>
    </source>
</evidence>
<dbReference type="InterPro" id="IPR005094">
    <property type="entry name" value="Endonuclease_MobA/VirD2"/>
</dbReference>
<feature type="domain" description="MobA/VirD2-like nuclease" evidence="2">
    <location>
        <begin position="94"/>
        <end position="195"/>
    </location>
</feature>
<reference evidence="3 4" key="1">
    <citation type="submission" date="2023-02" db="EMBL/GenBank/DDBJ databases">
        <title>Defining the Infant Male Urobiome and Moving Towards Mechanisms in Urobiome Research.</title>
        <authorList>
            <person name="Reasoner S."/>
            <person name="Flores V."/>
            <person name="Van Horn G."/>
            <person name="Morales G."/>
            <person name="Peard L."/>
            <person name="Abelson B."/>
            <person name="Manuel C."/>
            <person name="Lee J."/>
            <person name="Baker B."/>
            <person name="Williams T."/>
            <person name="Schmitz J."/>
            <person name="Clayton D."/>
            <person name="Hadjifrangiskou M."/>
        </authorList>
    </citation>
    <scope>NUCLEOTIDE SEQUENCE [LARGE SCALE GENOMIC DNA]</scope>
    <source>
        <strain evidence="3 4">AS1053</strain>
    </source>
</reference>
<feature type="region of interest" description="Disordered" evidence="1">
    <location>
        <begin position="606"/>
        <end position="628"/>
    </location>
</feature>
<dbReference type="Pfam" id="PF03432">
    <property type="entry name" value="Relaxase"/>
    <property type="match status" value="1"/>
</dbReference>
<comment type="caution">
    <text evidence="3">The sequence shown here is derived from an EMBL/GenBank/DDBJ whole genome shotgun (WGS) entry which is preliminary data.</text>
</comment>
<dbReference type="RefSeq" id="WP_274778626.1">
    <property type="nucleotide sequence ID" value="NZ_JARBHI010000018.1"/>
</dbReference>
<gene>
    <name evidence="3" type="ORF">PWJ81_07540</name>
</gene>
<dbReference type="EMBL" id="JARBHI010000018">
    <property type="protein sequence ID" value="MDE1656919.1"/>
    <property type="molecule type" value="Genomic_DNA"/>
</dbReference>
<dbReference type="Proteomes" id="UP001219297">
    <property type="component" value="Unassembled WGS sequence"/>
</dbReference>
<name>A0ABT5V7I7_9ACTO</name>
<evidence type="ECO:0000259" key="2">
    <source>
        <dbReference type="Pfam" id="PF03432"/>
    </source>
</evidence>
<evidence type="ECO:0000313" key="3">
    <source>
        <dbReference type="EMBL" id="MDE1656919.1"/>
    </source>
</evidence>
<organism evidence="3 4">
    <name type="scientific">Actinotignum sanguinis</name>
    <dbReference type="NCBI Taxonomy" id="1445614"/>
    <lineage>
        <taxon>Bacteria</taxon>
        <taxon>Bacillati</taxon>
        <taxon>Actinomycetota</taxon>
        <taxon>Actinomycetes</taxon>
        <taxon>Actinomycetales</taxon>
        <taxon>Actinomycetaceae</taxon>
        <taxon>Actinotignum</taxon>
    </lineage>
</organism>
<feature type="compositionally biased region" description="Polar residues" evidence="1">
    <location>
        <begin position="618"/>
        <end position="628"/>
    </location>
</feature>
<sequence length="628" mass="69318">MIPNIMRGGDISGLVRYLFGPGRANEHINQHIIVGSEDIAAPWAYGGRVLEQDEKRIVAKLLDQNRLEHGTEILGEVTRWDYEAERAIPVSKEKTPAHVWHCSLSLHPDEEPLSDETWGAIARDFVEGMEFDNRATTSKSPCQWIAVRHGYTKNGGDHIHIALVLVREDGTKANTWLDYKRSQKLCTALEEKYGLAVLESRKHNYASRGYKNEDNKELRLDLETAMRLAAGAASTESEYLEELNRHGISFRPRYAKGQGVVAYTVTKQEPGKRAIWIGAGRVARDLTLTRLRARWDDNPVERRKAADVWNPLKDSAPHTPAQARNLEEKIRDIAASVANESDFAQHLRASGLLVSVRLDDEASEAVSYSVATKPEPGYKPTWYSMNRMSADVSLSVLRESWWDNMLTRSSAVAIWKPASRASDSDEVRVWSEFGKALTATIADIKHADTSDCAAIADTCGRASAIFAGLANAYGPEHGRAFARASQVLGRRAQTKHAPTPRRYSPVFTSGLRALSSLGRPRSRAAWVSSQVMDSMERIAVGINRLQAAHGELTLARRTLKETKTALASLAAPEPRTDAGSRLRGAEYNPVDWSLYNGSARTDIQFGNGHGLGLGEPEQGSTPSVGHGL</sequence>
<evidence type="ECO:0000256" key="1">
    <source>
        <dbReference type="SAM" id="MobiDB-lite"/>
    </source>
</evidence>
<protein>
    <submittedName>
        <fullName evidence="3">Relaxase/mobilization nuclease domain-containing protein</fullName>
    </submittedName>
</protein>
<keyword evidence="4" id="KW-1185">Reference proteome</keyword>